<evidence type="ECO:0000313" key="3">
    <source>
        <dbReference type="Proteomes" id="UP000296049"/>
    </source>
</evidence>
<dbReference type="AlphaFoldDB" id="R0JE77"/>
<feature type="compositionally biased region" description="Basic and acidic residues" evidence="1">
    <location>
        <begin position="16"/>
        <end position="26"/>
    </location>
</feature>
<name>R0JE77_ANAPL</name>
<feature type="region of interest" description="Disordered" evidence="1">
    <location>
        <begin position="1"/>
        <end position="64"/>
    </location>
</feature>
<reference evidence="3" key="1">
    <citation type="journal article" date="2013" name="Nat. Genet.">
        <title>The duck genome and transcriptome provide insight into an avian influenza virus reservoir species.</title>
        <authorList>
            <person name="Huang Y."/>
            <person name="Li Y."/>
            <person name="Burt D.W."/>
            <person name="Chen H."/>
            <person name="Zhang Y."/>
            <person name="Qian W."/>
            <person name="Kim H."/>
            <person name="Gan S."/>
            <person name="Zhao Y."/>
            <person name="Li J."/>
            <person name="Yi K."/>
            <person name="Feng H."/>
            <person name="Zhu P."/>
            <person name="Li B."/>
            <person name="Liu Q."/>
            <person name="Fairley S."/>
            <person name="Magor K.E."/>
            <person name="Du Z."/>
            <person name="Hu X."/>
            <person name="Goodman L."/>
            <person name="Tafer H."/>
            <person name="Vignal A."/>
            <person name="Lee T."/>
            <person name="Kim K.W."/>
            <person name="Sheng Z."/>
            <person name="An Y."/>
            <person name="Searle S."/>
            <person name="Herrero J."/>
            <person name="Groenen M.A."/>
            <person name="Crooijmans R.P."/>
            <person name="Faraut T."/>
            <person name="Cai Q."/>
            <person name="Webster R.G."/>
            <person name="Aldridge J.R."/>
            <person name="Warren W.C."/>
            <person name="Bartschat S."/>
            <person name="Kehr S."/>
            <person name="Marz M."/>
            <person name="Stadler P.F."/>
            <person name="Smith J."/>
            <person name="Kraus R.H."/>
            <person name="Zhao Y."/>
            <person name="Ren L."/>
            <person name="Fei J."/>
            <person name="Morisson M."/>
            <person name="Kaiser P."/>
            <person name="Griffin D.K."/>
            <person name="Rao M."/>
            <person name="Pitel F."/>
            <person name="Wang J."/>
            <person name="Li N."/>
        </authorList>
    </citation>
    <scope>NUCLEOTIDE SEQUENCE [LARGE SCALE GENOMIC DNA]</scope>
</reference>
<dbReference type="EMBL" id="KB744247">
    <property type="protein sequence ID" value="EOA95565.1"/>
    <property type="molecule type" value="Genomic_DNA"/>
</dbReference>
<gene>
    <name evidence="2" type="ORF">Anapl_16981</name>
</gene>
<dbReference type="Proteomes" id="UP000296049">
    <property type="component" value="Unassembled WGS sequence"/>
</dbReference>
<evidence type="ECO:0000256" key="1">
    <source>
        <dbReference type="SAM" id="MobiDB-lite"/>
    </source>
</evidence>
<sequence length="440" mass="48699">MGRDTNASSPGAPRPCEAHEELELLRAHSSASRHQEEARGKALGHAVSPQPWSQERSKPQLSPQVLAGRSGVAVSLHTAPRPMGGSHLWSLPLDCSPVPLKASDPKPRGAEGLGHPSAAARLWKAPQCPEMGCYQTRVRGDCEGAPAEQPCEVLLIFRDEMPELPLCCTTQSPFFSLHVSSPYFPVTPETFPICSRTPNRNENYCSGLRLSADFKDAIQACTMKLAKLYLLRSSIVRGAKIQDPRPFTTSSERPVNLNLCLNKALKPWCCSSAPTSDGSCQERLLSEAQRHQGSDFKIALVLDPLASSARHSQPRPGIKHVQKHRFRHARNSVDASVGVKECRHLWGEGAEFQKKKPYTLTRNYLLDVNRLSTIELKLKKMSTCLFGTTRLSEVTRVLVSSAIWFPVVSAKCEIAIKLEKVLMLSLHEKLHLRGKIKYEP</sequence>
<keyword evidence="3" id="KW-1185">Reference proteome</keyword>
<organism evidence="2 3">
    <name type="scientific">Anas platyrhynchos</name>
    <name type="common">Mallard</name>
    <name type="synonym">Anas boschas</name>
    <dbReference type="NCBI Taxonomy" id="8839"/>
    <lineage>
        <taxon>Eukaryota</taxon>
        <taxon>Metazoa</taxon>
        <taxon>Chordata</taxon>
        <taxon>Craniata</taxon>
        <taxon>Vertebrata</taxon>
        <taxon>Euteleostomi</taxon>
        <taxon>Archelosauria</taxon>
        <taxon>Archosauria</taxon>
        <taxon>Dinosauria</taxon>
        <taxon>Saurischia</taxon>
        <taxon>Theropoda</taxon>
        <taxon>Coelurosauria</taxon>
        <taxon>Aves</taxon>
        <taxon>Neognathae</taxon>
        <taxon>Galloanserae</taxon>
        <taxon>Anseriformes</taxon>
        <taxon>Anatidae</taxon>
        <taxon>Anatinae</taxon>
        <taxon>Anas</taxon>
    </lineage>
</organism>
<feature type="compositionally biased region" description="Polar residues" evidence="1">
    <location>
        <begin position="50"/>
        <end position="63"/>
    </location>
</feature>
<protein>
    <submittedName>
        <fullName evidence="2">Uncharacterized protein</fullName>
    </submittedName>
</protein>
<accession>R0JE77</accession>
<proteinExistence type="predicted"/>
<evidence type="ECO:0000313" key="2">
    <source>
        <dbReference type="EMBL" id="EOA95565.1"/>
    </source>
</evidence>